<evidence type="ECO:0000313" key="6">
    <source>
        <dbReference type="Proteomes" id="UP000028042"/>
    </source>
</evidence>
<dbReference type="Proteomes" id="UP000030905">
    <property type="component" value="Chromosome"/>
</dbReference>
<dbReference type="AlphaFoldDB" id="A0A0H3J4M3"/>
<reference evidence="5 6" key="3">
    <citation type="journal article" name="Genome Announc.">
        <title>Improved Draft Genome Sequence of Clostridium pasteurianum Strain ATCC 6013 (DSM 525) Using a Hybrid Next-Generation Sequencing Approach.</title>
        <authorList>
            <person name="Pyne M.E."/>
            <person name="Utturkar S."/>
            <person name="Brown S.D."/>
            <person name="Moo-Young M."/>
            <person name="Chung D.A."/>
            <person name="Chou C.P."/>
        </authorList>
    </citation>
    <scope>NUCLEOTIDE SEQUENCE [LARGE SCALE GENOMIC DNA]</scope>
    <source>
        <strain evidence="5 6">ATCC 6013</strain>
    </source>
</reference>
<keyword evidence="7" id="KW-1185">Reference proteome</keyword>
<dbReference type="GO" id="GO:0004176">
    <property type="term" value="F:ATP-dependent peptidase activity"/>
    <property type="evidence" value="ECO:0007669"/>
    <property type="project" value="UniProtKB-UniRule"/>
</dbReference>
<dbReference type="Proteomes" id="UP000028042">
    <property type="component" value="Unassembled WGS sequence"/>
</dbReference>
<dbReference type="GO" id="GO:0004252">
    <property type="term" value="F:serine-type endopeptidase activity"/>
    <property type="evidence" value="ECO:0007669"/>
    <property type="project" value="UniProtKB-UniRule"/>
</dbReference>
<dbReference type="InterPro" id="IPR014721">
    <property type="entry name" value="Ribsml_uS5_D2-typ_fold_subgr"/>
</dbReference>
<dbReference type="Pfam" id="PF05362">
    <property type="entry name" value="Lon_C"/>
    <property type="match status" value="1"/>
</dbReference>
<keyword evidence="2 4" id="KW-0378">Hydrolase</keyword>
<evidence type="ECO:0000256" key="2">
    <source>
        <dbReference type="PROSITE-ProRule" id="PRU01122"/>
    </source>
</evidence>
<name>A0A0H3J4M3_CLOPA</name>
<keyword evidence="2" id="KW-0720">Serine protease</keyword>
<dbReference type="EMBL" id="JPGY02000001">
    <property type="protein sequence ID" value="KRU12087.1"/>
    <property type="molecule type" value="Genomic_DNA"/>
</dbReference>
<dbReference type="InterPro" id="IPR008269">
    <property type="entry name" value="Lon_proteolytic"/>
</dbReference>
<dbReference type="KEGG" id="cpae:CPAST_c18470"/>
<dbReference type="GO" id="GO:0005524">
    <property type="term" value="F:ATP binding"/>
    <property type="evidence" value="ECO:0007669"/>
    <property type="project" value="InterPro"/>
</dbReference>
<dbReference type="eggNOG" id="COG1067">
    <property type="taxonomic scope" value="Bacteria"/>
</dbReference>
<comment type="catalytic activity">
    <reaction evidence="2">
        <text>Hydrolysis of proteins in presence of ATP.</text>
        <dbReference type="EC" id="3.4.21.53"/>
    </reaction>
</comment>
<dbReference type="GO" id="GO:0006508">
    <property type="term" value="P:proteolysis"/>
    <property type="evidence" value="ECO:0007669"/>
    <property type="project" value="UniProtKB-KW"/>
</dbReference>
<comment type="similarity">
    <text evidence="2">Belongs to the peptidase S16 family.</text>
</comment>
<proteinExistence type="inferred from homology"/>
<reference evidence="4 7" key="1">
    <citation type="journal article" date="2015" name="Genome Announc.">
        <title>Complete Genome Sequence of the Nitrogen-Fixing and Solvent-Producing Clostridium pasteurianum DSM 525.</title>
        <authorList>
            <person name="Poehlein A."/>
            <person name="Grosse-Honebrink A."/>
            <person name="Zhang Y."/>
            <person name="Minton N.P."/>
            <person name="Daniel R."/>
        </authorList>
    </citation>
    <scope>NUCLEOTIDE SEQUENCE [LARGE SCALE GENOMIC DNA]</scope>
    <source>
        <strain evidence="4">DSM 525</strain>
        <strain evidence="7">DSM 525 / ATCC 6013</strain>
    </source>
</reference>
<gene>
    <name evidence="4" type="ORF">CLPA_c18470</name>
    <name evidence="5" type="ORF">CP6013_01334</name>
</gene>
<keyword evidence="1 2" id="KW-0645">Protease</keyword>
<dbReference type="InterPro" id="IPR020568">
    <property type="entry name" value="Ribosomal_Su5_D2-typ_SF"/>
</dbReference>
<dbReference type="Gene3D" id="3.40.50.300">
    <property type="entry name" value="P-loop containing nucleotide triphosphate hydrolases"/>
    <property type="match status" value="2"/>
</dbReference>
<protein>
    <recommendedName>
        <fullName evidence="2">endopeptidase La</fullName>
        <ecNumber evidence="2">3.4.21.53</ecNumber>
    </recommendedName>
</protein>
<feature type="active site" evidence="2">
    <location>
        <position position="678"/>
    </location>
</feature>
<dbReference type="GO" id="GO:0030163">
    <property type="term" value="P:protein catabolic process"/>
    <property type="evidence" value="ECO:0007669"/>
    <property type="project" value="InterPro"/>
</dbReference>
<organism evidence="4 7">
    <name type="scientific">Clostridium pasteurianum DSM 525 = ATCC 6013</name>
    <dbReference type="NCBI Taxonomy" id="1262449"/>
    <lineage>
        <taxon>Bacteria</taxon>
        <taxon>Bacillati</taxon>
        <taxon>Bacillota</taxon>
        <taxon>Clostridia</taxon>
        <taxon>Eubacteriales</taxon>
        <taxon>Clostridiaceae</taxon>
        <taxon>Clostridium</taxon>
    </lineage>
</organism>
<dbReference type="GeneID" id="93074006"/>
<feature type="domain" description="Lon proteolytic" evidence="3">
    <location>
        <begin position="545"/>
        <end position="740"/>
    </location>
</feature>
<feature type="active site" evidence="2">
    <location>
        <position position="635"/>
    </location>
</feature>
<dbReference type="EMBL" id="CP009268">
    <property type="protein sequence ID" value="AJA51905.1"/>
    <property type="molecule type" value="Genomic_DNA"/>
</dbReference>
<evidence type="ECO:0000313" key="4">
    <source>
        <dbReference type="EMBL" id="AJA51905.1"/>
    </source>
</evidence>
<dbReference type="Gene3D" id="1.10.8.60">
    <property type="match status" value="1"/>
</dbReference>
<reference evidence="5" key="2">
    <citation type="submission" date="2015-10" db="EMBL/GenBank/DDBJ databases">
        <title>Improved Draft Genome Sequence of Clostridium pasteurianum Strain ATCC 6013 (DSM 525) Using a Hybrid Next-Generation Sequencing Approach.</title>
        <authorList>
            <person name="Pyne M.E."/>
            <person name="Utturkar S.M."/>
            <person name="Brown S.D."/>
            <person name="Moo-Young M."/>
            <person name="Chung D.A."/>
            <person name="Chou P.C."/>
        </authorList>
    </citation>
    <scope>NUCLEOTIDE SEQUENCE</scope>
    <source>
        <strain evidence="5">ATCC 6013</strain>
    </source>
</reference>
<dbReference type="EC" id="3.4.21.53" evidence="2"/>
<dbReference type="SUPFAM" id="SSF54211">
    <property type="entry name" value="Ribosomal protein S5 domain 2-like"/>
    <property type="match status" value="1"/>
</dbReference>
<dbReference type="KEGG" id="cpat:CLPA_c18470"/>
<dbReference type="PANTHER" id="PTHR10046">
    <property type="entry name" value="ATP DEPENDENT LON PROTEASE FAMILY MEMBER"/>
    <property type="match status" value="1"/>
</dbReference>
<dbReference type="InterPro" id="IPR027417">
    <property type="entry name" value="P-loop_NTPase"/>
</dbReference>
<sequence>MKRELTPKDVIYNVHIDGDENFDNNIMPQYEDIYSKLSQVINIDKYGYNVYIVDNFTKEKLDDIIIYVKKLYKDKINPKDICYAVSKDEKSPVAITIDNGKGILFKETVEEIKKLYMTFIYNFYNSSSNKEKELIIDRIQRKKNELIDTLIERSHSEGFEIKITDGGFSFIPMKENKLMTESDYDVLSASEKEGILSKIKRLRSTSKDILEELKNIEKMEIQKIKNIFKDYFDSKLNISKDEYIARFEDDKKIYEYIKNMFEDIEESVIDNYSINYEEDEENIISIISKYAVNVLVDNSKNKNAPVIYEEDPNLNNLIGTIEYENHNGSYITDVNLIKAGSILKANGGCLIIRMDNLVNNLSAYYYLKKVLLNEKVTFNYSKGYLELITLNSLSPEPIRIKEKIIVIGDYNTYHMLYNYDNDFRNIFKIKAEFKSDIRINSKNKAIFFNYIKRCLKNNNIKSMTSLAIDKLAKHLSRKAENRNKLYLDSLEIDKILMMANSSSEKNNRNKIIGEDVLNAIYGSSILEDEILEMYEENKILLDVKDKKIGQINGLSVIDTGYMSLGKPNRITCTCYKGNGNIIDIQKDSNLSGNIHSKSINILKGWINNALGNYKSLSVDFHLCFEQLYGKIEGDSASVAEVLCMISSLSRIPIRQNMAVTGSIDQFGEVQPIGGVNEKIEGFFNVCKILDSVDSKGVLIPERNIDSIILKDEVEEAIRSNKFHIYTMENIYDAMDIMMGNDSLDSYKIIKFAENEMNKYRLPSQ</sequence>
<evidence type="ECO:0000259" key="3">
    <source>
        <dbReference type="PROSITE" id="PS51786"/>
    </source>
</evidence>
<dbReference type="InterPro" id="IPR041699">
    <property type="entry name" value="AAA_32"/>
</dbReference>
<dbReference type="RefSeq" id="WP_003444057.1">
    <property type="nucleotide sequence ID" value="NZ_ANZB01000004.1"/>
</dbReference>
<dbReference type="PATRIC" id="fig|1262449.3.peg.1685"/>
<dbReference type="Gene3D" id="3.30.230.10">
    <property type="match status" value="1"/>
</dbReference>
<evidence type="ECO:0000256" key="1">
    <source>
        <dbReference type="ARBA" id="ARBA00022670"/>
    </source>
</evidence>
<dbReference type="InterPro" id="IPR027065">
    <property type="entry name" value="Lon_Prtase"/>
</dbReference>
<accession>A0A0H3J4M3</accession>
<dbReference type="Pfam" id="PF13654">
    <property type="entry name" value="AAA_32"/>
    <property type="match status" value="1"/>
</dbReference>
<dbReference type="PRINTS" id="PR00830">
    <property type="entry name" value="ENDOLAPTASE"/>
</dbReference>
<dbReference type="PROSITE" id="PS51786">
    <property type="entry name" value="LON_PROTEOLYTIC"/>
    <property type="match status" value="1"/>
</dbReference>
<evidence type="ECO:0000313" key="5">
    <source>
        <dbReference type="EMBL" id="KRU12087.1"/>
    </source>
</evidence>
<evidence type="ECO:0000313" key="7">
    <source>
        <dbReference type="Proteomes" id="UP000030905"/>
    </source>
</evidence>